<dbReference type="Pfam" id="PF14024">
    <property type="entry name" value="DUF4240"/>
    <property type="match status" value="1"/>
</dbReference>
<name>A0A1C6SBF3_9ACTN</name>
<dbReference type="InterPro" id="IPR025334">
    <property type="entry name" value="DUF4240"/>
</dbReference>
<keyword evidence="4" id="KW-1185">Reference proteome</keyword>
<gene>
    <name evidence="3" type="ORF">GA0074692_2199</name>
</gene>
<dbReference type="OrthoDB" id="6200718at2"/>
<dbReference type="STRING" id="145854.GA0074692_2199"/>
<dbReference type="Proteomes" id="UP000198959">
    <property type="component" value="Unassembled WGS sequence"/>
</dbReference>
<dbReference type="AlphaFoldDB" id="A0A1C6SBF3"/>
<feature type="domain" description="DUF4240" evidence="2">
    <location>
        <begin position="1"/>
        <end position="139"/>
    </location>
</feature>
<reference evidence="4" key="1">
    <citation type="submission" date="2016-06" db="EMBL/GenBank/DDBJ databases">
        <authorList>
            <person name="Varghese N."/>
            <person name="Submissions Spin"/>
        </authorList>
    </citation>
    <scope>NUCLEOTIDE SEQUENCE [LARGE SCALE GENOMIC DNA]</scope>
    <source>
        <strain evidence="4">DSM 43817</strain>
    </source>
</reference>
<accession>A0A1C6SBF3</accession>
<dbReference type="EMBL" id="FMHW01000002">
    <property type="protein sequence ID" value="SCL26612.1"/>
    <property type="molecule type" value="Genomic_DNA"/>
</dbReference>
<proteinExistence type="predicted"/>
<evidence type="ECO:0000313" key="3">
    <source>
        <dbReference type="EMBL" id="SCL26612.1"/>
    </source>
</evidence>
<evidence type="ECO:0000259" key="2">
    <source>
        <dbReference type="Pfam" id="PF14024"/>
    </source>
</evidence>
<evidence type="ECO:0000313" key="4">
    <source>
        <dbReference type="Proteomes" id="UP000198959"/>
    </source>
</evidence>
<organism evidence="3 4">
    <name type="scientific">Micromonospora pallida</name>
    <dbReference type="NCBI Taxonomy" id="145854"/>
    <lineage>
        <taxon>Bacteria</taxon>
        <taxon>Bacillati</taxon>
        <taxon>Actinomycetota</taxon>
        <taxon>Actinomycetes</taxon>
        <taxon>Micromonosporales</taxon>
        <taxon>Micromonosporaceae</taxon>
        <taxon>Micromonospora</taxon>
    </lineage>
</organism>
<dbReference type="RefSeq" id="WP_091642669.1">
    <property type="nucleotide sequence ID" value="NZ_FMHW01000002.1"/>
</dbReference>
<protein>
    <recommendedName>
        <fullName evidence="2">DUF4240 domain-containing protein</fullName>
    </recommendedName>
</protein>
<sequence length="186" mass="20798">MDLDTFWGLIERARAAVGDRADDRDSPDDPLVPAVVDLLVALEPAGIIAFGQRYADVWWSAYRWPLWVAAYLIEGGCGDDGFMDFRAGLVLQGRRTFERAVADPDSLADHPVVRRMANEGRGWLGCEAMQYATGNAYQRRVGETDSYEAALAAVRPEEPALGEQWNPEEDPDETRRRLPRLSALFL</sequence>
<feature type="region of interest" description="Disordered" evidence="1">
    <location>
        <begin position="158"/>
        <end position="178"/>
    </location>
</feature>
<evidence type="ECO:0000256" key="1">
    <source>
        <dbReference type="SAM" id="MobiDB-lite"/>
    </source>
</evidence>